<dbReference type="Proteomes" id="UP001148838">
    <property type="component" value="Unassembled WGS sequence"/>
</dbReference>
<sequence length="147" mass="16416">MTAVFDNRHKQRAVIEFLCCENETVGIIHKRLKKVYGDAAVDRSTFSRWASRLSGERGQVNIRDTPRSGRPCTARSLDNVQRVNNMVVADKRVTVKELSLQVTFNCPKIGLNLTSDTKKTPLMRQLGQEIMGSVASSFSPSIAYIAD</sequence>
<dbReference type="PANTHER" id="PTHR46060">
    <property type="entry name" value="MARINER MOS1 TRANSPOSASE-LIKE PROTEIN"/>
    <property type="match status" value="1"/>
</dbReference>
<dbReference type="PANTHER" id="PTHR46060:SF1">
    <property type="entry name" value="MARINER MOS1 TRANSPOSASE-LIKE PROTEIN"/>
    <property type="match status" value="1"/>
</dbReference>
<dbReference type="InterPro" id="IPR052709">
    <property type="entry name" value="Transposase-MT_Hybrid"/>
</dbReference>
<evidence type="ECO:0000313" key="2">
    <source>
        <dbReference type="Proteomes" id="UP001148838"/>
    </source>
</evidence>
<accession>A0ABQ8SHB3</accession>
<name>A0ABQ8SHB3_PERAM</name>
<comment type="caution">
    <text evidence="1">The sequence shown here is derived from an EMBL/GenBank/DDBJ whole genome shotgun (WGS) entry which is preliminary data.</text>
</comment>
<organism evidence="1 2">
    <name type="scientific">Periplaneta americana</name>
    <name type="common">American cockroach</name>
    <name type="synonym">Blatta americana</name>
    <dbReference type="NCBI Taxonomy" id="6978"/>
    <lineage>
        <taxon>Eukaryota</taxon>
        <taxon>Metazoa</taxon>
        <taxon>Ecdysozoa</taxon>
        <taxon>Arthropoda</taxon>
        <taxon>Hexapoda</taxon>
        <taxon>Insecta</taxon>
        <taxon>Pterygota</taxon>
        <taxon>Neoptera</taxon>
        <taxon>Polyneoptera</taxon>
        <taxon>Dictyoptera</taxon>
        <taxon>Blattodea</taxon>
        <taxon>Blattoidea</taxon>
        <taxon>Blattidae</taxon>
        <taxon>Blattinae</taxon>
        <taxon>Periplaneta</taxon>
    </lineage>
</organism>
<evidence type="ECO:0008006" key="3">
    <source>
        <dbReference type="Google" id="ProtNLM"/>
    </source>
</evidence>
<reference evidence="1 2" key="1">
    <citation type="journal article" date="2022" name="Allergy">
        <title>Genome assembly and annotation of Periplaneta americana reveal a comprehensive cockroach allergen profile.</title>
        <authorList>
            <person name="Wang L."/>
            <person name="Xiong Q."/>
            <person name="Saelim N."/>
            <person name="Wang L."/>
            <person name="Nong W."/>
            <person name="Wan A.T."/>
            <person name="Shi M."/>
            <person name="Liu X."/>
            <person name="Cao Q."/>
            <person name="Hui J.H.L."/>
            <person name="Sookrung N."/>
            <person name="Leung T.F."/>
            <person name="Tungtrongchitr A."/>
            <person name="Tsui S.K.W."/>
        </authorList>
    </citation>
    <scope>NUCLEOTIDE SEQUENCE [LARGE SCALE GENOMIC DNA]</scope>
    <source>
        <strain evidence="1">PWHHKU_190912</strain>
    </source>
</reference>
<keyword evidence="2" id="KW-1185">Reference proteome</keyword>
<protein>
    <recommendedName>
        <fullName evidence="3">Mos1 transposase HTH domain-containing protein</fullName>
    </recommendedName>
</protein>
<evidence type="ECO:0000313" key="1">
    <source>
        <dbReference type="EMBL" id="KAJ4433526.1"/>
    </source>
</evidence>
<dbReference type="EMBL" id="JAJSOF020000027">
    <property type="protein sequence ID" value="KAJ4433526.1"/>
    <property type="molecule type" value="Genomic_DNA"/>
</dbReference>
<gene>
    <name evidence="1" type="ORF">ANN_15835</name>
</gene>
<proteinExistence type="predicted"/>